<evidence type="ECO:0000313" key="2">
    <source>
        <dbReference type="Proteomes" id="UP000192418"/>
    </source>
</evidence>
<organism evidence="1 2">
    <name type="scientific">Desulfocicer vacuolatum DSM 3385</name>
    <dbReference type="NCBI Taxonomy" id="1121400"/>
    <lineage>
        <taxon>Bacteria</taxon>
        <taxon>Pseudomonadati</taxon>
        <taxon>Thermodesulfobacteriota</taxon>
        <taxon>Desulfobacteria</taxon>
        <taxon>Desulfobacterales</taxon>
        <taxon>Desulfobacteraceae</taxon>
        <taxon>Desulfocicer</taxon>
    </lineage>
</organism>
<reference evidence="1 2" key="1">
    <citation type="submission" date="2017-04" db="EMBL/GenBank/DDBJ databases">
        <authorList>
            <person name="Afonso C.L."/>
            <person name="Miller P.J."/>
            <person name="Scott M.A."/>
            <person name="Spackman E."/>
            <person name="Goraichik I."/>
            <person name="Dimitrov K.M."/>
            <person name="Suarez D.L."/>
            <person name="Swayne D.E."/>
        </authorList>
    </citation>
    <scope>NUCLEOTIDE SEQUENCE [LARGE SCALE GENOMIC DNA]</scope>
    <source>
        <strain evidence="1 2">DSM 3385</strain>
    </source>
</reference>
<keyword evidence="2" id="KW-1185">Reference proteome</keyword>
<gene>
    <name evidence="1" type="ORF">SAMN02746065_10462</name>
</gene>
<accession>A0A1W2A3K4</accession>
<dbReference type="Proteomes" id="UP000192418">
    <property type="component" value="Unassembled WGS sequence"/>
</dbReference>
<dbReference type="EMBL" id="FWXY01000004">
    <property type="protein sequence ID" value="SMC55153.1"/>
    <property type="molecule type" value="Genomic_DNA"/>
</dbReference>
<name>A0A1W2A3K4_9BACT</name>
<dbReference type="OrthoDB" id="5289878at2"/>
<dbReference type="AlphaFoldDB" id="A0A1W2A3K4"/>
<protein>
    <recommendedName>
        <fullName evidence="3">Porin</fullName>
    </recommendedName>
</protein>
<evidence type="ECO:0000313" key="1">
    <source>
        <dbReference type="EMBL" id="SMC55153.1"/>
    </source>
</evidence>
<sequence length="429" mass="48527">MPGRIKTSQLGLILCALIIYPWFTTHGETSPVFLSGYLKSTVTVQKFTPNMTQPPLEDDTQYVMIQSQLRMRLFHEPSDFCAFETSYAISPTAANPHLLASQGFISPRENSYRIHDFNETVLDTPPRDLSLFHNLDRLNINILFPSADLYLGRQAISFGSGKFINPTDIFSPFLFQDLNKENKIGVDALRLTFSTGDFSEIDLGLVFGKNGKMKNNAIFLRTRLHFYNTDISLMAMDFKNNLMLGFDMTRSISEAGFWLEAARVFAGRFENHLKEEDYFRLVSGIDFSFFDNTYIFVEYHYNSAGTNTKEKYISNTIGTGNPTGADTALKTAYADGGTYLLGRHYLIPGVTYEFTPLCSGTMHSLINLTDLSTYMGISLEYSLKQDIFLEAGGFWALGKRPDMYGPVVIPHSEFGLYSNMIYAGVRFYF</sequence>
<evidence type="ECO:0008006" key="3">
    <source>
        <dbReference type="Google" id="ProtNLM"/>
    </source>
</evidence>
<proteinExistence type="predicted"/>
<dbReference type="RefSeq" id="WP_139795713.1">
    <property type="nucleotide sequence ID" value="NZ_FWXY01000004.1"/>
</dbReference>
<dbReference type="STRING" id="1121400.SAMN02746065_10462"/>